<dbReference type="InterPro" id="IPR028994">
    <property type="entry name" value="Integrin_alpha_N"/>
</dbReference>
<dbReference type="InterPro" id="IPR011043">
    <property type="entry name" value="Gal_Oxase/kelch_b-propeller"/>
</dbReference>
<protein>
    <submittedName>
        <fullName evidence="3">Uncharacterized protein</fullName>
    </submittedName>
</protein>
<accession>A0ABP9UWX6</accession>
<gene>
    <name evidence="3" type="ORF">Hsar01_03803</name>
</gene>
<dbReference type="EMBL" id="BAABRI010000028">
    <property type="protein sequence ID" value="GAA5484559.1"/>
    <property type="molecule type" value="Genomic_DNA"/>
</dbReference>
<feature type="chain" id="PRO_5045872754" evidence="2">
    <location>
        <begin position="23"/>
        <end position="1402"/>
    </location>
</feature>
<evidence type="ECO:0000256" key="1">
    <source>
        <dbReference type="ARBA" id="ARBA00022729"/>
    </source>
</evidence>
<dbReference type="Proteomes" id="UP001476282">
    <property type="component" value="Unassembled WGS sequence"/>
</dbReference>
<dbReference type="SUPFAM" id="SSF50965">
    <property type="entry name" value="Galactose oxidase, central domain"/>
    <property type="match status" value="1"/>
</dbReference>
<organism evidence="3 4">
    <name type="scientific">Haloferula sargassicola</name>
    <dbReference type="NCBI Taxonomy" id="490096"/>
    <lineage>
        <taxon>Bacteria</taxon>
        <taxon>Pseudomonadati</taxon>
        <taxon>Verrucomicrobiota</taxon>
        <taxon>Verrucomicrobiia</taxon>
        <taxon>Verrucomicrobiales</taxon>
        <taxon>Verrucomicrobiaceae</taxon>
        <taxon>Haloferula</taxon>
    </lineage>
</organism>
<evidence type="ECO:0000313" key="4">
    <source>
        <dbReference type="Proteomes" id="UP001476282"/>
    </source>
</evidence>
<keyword evidence="4" id="KW-1185">Reference proteome</keyword>
<dbReference type="InterPro" id="IPR013517">
    <property type="entry name" value="FG-GAP"/>
</dbReference>
<sequence length="1402" mass="153738">MNLERCSAMKALLFFLTVLPLAARPTLDEALDLDPGEPPLAARFLPRPAHITEDNAFDYEYGHAVAVSGDTAFVSAPVQADFGADKPGEVFVYRRSGDEWSLVQTLRPTEVTGWMRFGESLDVSPDGSILVIGSNDEQQDDPATAVASGAYVYLRHPITGRYEFHQKLVPAGIAPDQWTGPAVAISGDWVLFGSLKNNELANTYPNGAAYFFKREASGLWGEKQKVLPIDTNTQAYFGASVAMEGPHACIAAQRGNLSGRDSGVLYFYRLDPLTDSWIREAMFDEPNGSATYGHNFGRSMAFSGPRLLASYDYSENDFGHTFPIERVGDSWQQQATITSFPGNPASIHKTTSSYSGRVLSQSGDLFACSGNPDGGSTMTLGELLRFEGGGWHSKFTFGPIVAQAEPPSGFAAPVFSDPLNHLARVESIDTDGSSIIFKFEAELDLTTSYSPLVAVISAESREVLPRVGPLINYDDADPNAPQDAAFAFLHLLYEESSPGQFINRHGDMGTLYSPAHRARADEAEALARFAYPSATGSTARGLEMNLLDLAYGRAAAQLILSKNAVVDLDEDRLLDNSGHFIDSEISVLQSALDDAGAGLNVYLELLQDPLGVPPISGNPAGRVLFARHVPGRALVSPIDSTELLPGYKDLVLIHDLLLQYAETASDLAYLLTCRDAPGDADTVRDLIGGSQRLVFEQRNLIDSLFDPAALAPSLRDSLGLDQLSGAIDTALSDLSAFQQNLNGTINILGYEPDFLMLIRSQGGQFDSYDNFEAILNGATGPLTLARDRLTQAITAINNYGNTQDALEAEFSLLVENSTSAIIPRLTEIVGVPYTHPPTPNYQNPQDNEGSEIWQQVRSIEVARQRILHNNAEISNLGKKVEYERQRRRKEAGINAQLQDAIIDFGNRQASMTEEIGRIEAAQQAMNAISEMVEPEKLTKLVLGVGVVNAVVQAGSELGKADLQASKEKLAATQEARIRQADDEILANNSDALVKTMLLEMNTLLIDSQEAAILLRQEAGRLTSLIGEKADLERRLQAVDGQLANRWFADPTHRLRALNATERAHIAFRNARKWLFFAARANEYKWNTPFNLPLNDSPNGRAWQTADLFKLRNAEELKDFFDGLAHWETIVGIGRAAQDKDDWFSLREDYFGYDQLDDTTNAPLFYDVENPATGRIENVDAITAFRYELKRSLEDFDNNGADDITLHFDTLRQTGYDTAANGGLGGYQSTFFNPDFYLDRLDSLRIFIRGPHQNLATGNDGANTLLGDLGYLGTSVIRNEVPGQPLGVSRPDRVVGEFTSFPNRFYRFVTRPLGSPLPSGWSFSEGLTASSVEVLKILPDRSRFSLEGVSVPDKVLDFSERSVATSSWILVLHPSNGVNPGTRLVIDEIDDIELYIEHRAVPR</sequence>
<reference evidence="3 4" key="1">
    <citation type="submission" date="2024-02" db="EMBL/GenBank/DDBJ databases">
        <title>Haloferula sargassicola NBRC 104335.</title>
        <authorList>
            <person name="Ichikawa N."/>
            <person name="Katano-Makiyama Y."/>
            <person name="Hidaka K."/>
        </authorList>
    </citation>
    <scope>NUCLEOTIDE SEQUENCE [LARGE SCALE GENOMIC DNA]</scope>
    <source>
        <strain evidence="3 4">NBRC 104335</strain>
    </source>
</reference>
<dbReference type="PANTHER" id="PTHR36220:SF1">
    <property type="entry name" value="GAMMA TUBULIN COMPLEX COMPONENT C-TERMINAL DOMAIN-CONTAINING PROTEIN"/>
    <property type="match status" value="1"/>
</dbReference>
<proteinExistence type="predicted"/>
<evidence type="ECO:0000256" key="2">
    <source>
        <dbReference type="SAM" id="SignalP"/>
    </source>
</evidence>
<dbReference type="PANTHER" id="PTHR36220">
    <property type="entry name" value="UNNAMED PRODUCT"/>
    <property type="match status" value="1"/>
</dbReference>
<dbReference type="Gene3D" id="2.130.10.130">
    <property type="entry name" value="Integrin alpha, N-terminal"/>
    <property type="match status" value="1"/>
</dbReference>
<feature type="signal peptide" evidence="2">
    <location>
        <begin position="1"/>
        <end position="22"/>
    </location>
</feature>
<name>A0ABP9UWX6_9BACT</name>
<keyword evidence="1 2" id="KW-0732">Signal</keyword>
<comment type="caution">
    <text evidence="3">The sequence shown here is derived from an EMBL/GenBank/DDBJ whole genome shotgun (WGS) entry which is preliminary data.</text>
</comment>
<evidence type="ECO:0000313" key="3">
    <source>
        <dbReference type="EMBL" id="GAA5484559.1"/>
    </source>
</evidence>
<dbReference type="Pfam" id="PF14312">
    <property type="entry name" value="FG-GAP_2"/>
    <property type="match status" value="1"/>
</dbReference>